<dbReference type="eggNOG" id="COG1304">
    <property type="taxonomic scope" value="Bacteria"/>
</dbReference>
<dbReference type="PANTHER" id="PTHR10578:SF107">
    <property type="entry name" value="2-HYDROXYACID OXIDASE 1"/>
    <property type="match status" value="1"/>
</dbReference>
<dbReference type="Gene3D" id="3.20.20.70">
    <property type="entry name" value="Aldolase class I"/>
    <property type="match status" value="1"/>
</dbReference>
<feature type="binding site" evidence="7">
    <location>
        <begin position="85"/>
        <end position="87"/>
    </location>
    <ligand>
        <name>FMN</name>
        <dbReference type="ChEBI" id="CHEBI:58210"/>
    </ligand>
</feature>
<evidence type="ECO:0000313" key="9">
    <source>
        <dbReference type="EMBL" id="EAR27194.1"/>
    </source>
</evidence>
<dbReference type="Pfam" id="PF01070">
    <property type="entry name" value="FMN_dh"/>
    <property type="match status" value="1"/>
</dbReference>
<dbReference type="PANTHER" id="PTHR10578">
    <property type="entry name" value="S -2-HYDROXY-ACID OXIDASE-RELATED"/>
    <property type="match status" value="1"/>
</dbReference>
<feature type="domain" description="FMN hydroxy acid dehydrogenase" evidence="8">
    <location>
        <begin position="6"/>
        <end position="357"/>
    </location>
</feature>
<feature type="binding site" evidence="7">
    <location>
        <position position="250"/>
    </location>
    <ligand>
        <name>FMN</name>
        <dbReference type="ChEBI" id="CHEBI:58210"/>
    </ligand>
</feature>
<feature type="active site" description="Proton acceptor" evidence="6">
    <location>
        <position position="252"/>
    </location>
</feature>
<dbReference type="EMBL" id="AAOH01000007">
    <property type="protein sequence ID" value="EAR27194.1"/>
    <property type="molecule type" value="Genomic_DNA"/>
</dbReference>
<comment type="similarity">
    <text evidence="5">Belongs to the FMN-dependent alpha-hydroxy acid dehydrogenase family.</text>
</comment>
<feature type="binding site" evidence="7">
    <location>
        <begin position="283"/>
        <end position="287"/>
    </location>
    <ligand>
        <name>FMN</name>
        <dbReference type="ChEBI" id="CHEBI:58210"/>
    </ligand>
</feature>
<evidence type="ECO:0000256" key="1">
    <source>
        <dbReference type="ARBA" id="ARBA00001917"/>
    </source>
</evidence>
<feature type="binding site" evidence="7">
    <location>
        <position position="138"/>
    </location>
    <ligand>
        <name>glyoxylate</name>
        <dbReference type="ChEBI" id="CHEBI:36655"/>
    </ligand>
</feature>
<dbReference type="CDD" id="cd02809">
    <property type="entry name" value="alpha_hydroxyacid_oxid_FMN"/>
    <property type="match status" value="1"/>
</dbReference>
<evidence type="ECO:0000313" key="10">
    <source>
        <dbReference type="Proteomes" id="UP000006201"/>
    </source>
</evidence>
<dbReference type="FunFam" id="3.20.20.70:FF:000029">
    <property type="entry name" value="L-lactate dehydrogenase"/>
    <property type="match status" value="1"/>
</dbReference>
<dbReference type="InterPro" id="IPR012133">
    <property type="entry name" value="Alpha-hydoxy_acid_DH_FMN"/>
</dbReference>
<evidence type="ECO:0000256" key="2">
    <source>
        <dbReference type="ARBA" id="ARBA00022630"/>
    </source>
</evidence>
<dbReference type="AlphaFoldDB" id="A4CE02"/>
<evidence type="ECO:0000256" key="5">
    <source>
        <dbReference type="ARBA" id="ARBA00024042"/>
    </source>
</evidence>
<dbReference type="RefSeq" id="WP_009839057.1">
    <property type="nucleotide sequence ID" value="NZ_AAOH01000007.1"/>
</dbReference>
<evidence type="ECO:0000256" key="7">
    <source>
        <dbReference type="PIRSR" id="PIRSR000138-2"/>
    </source>
</evidence>
<feature type="binding site" evidence="7">
    <location>
        <position position="164"/>
    </location>
    <ligand>
        <name>FMN</name>
        <dbReference type="ChEBI" id="CHEBI:58210"/>
    </ligand>
</feature>
<feature type="binding site" evidence="7">
    <location>
        <position position="228"/>
    </location>
    <ligand>
        <name>FMN</name>
        <dbReference type="ChEBI" id="CHEBI:58210"/>
    </ligand>
</feature>
<feature type="binding site" evidence="7">
    <location>
        <position position="252"/>
    </location>
    <ligand>
        <name>glyoxylate</name>
        <dbReference type="ChEBI" id="CHEBI:36655"/>
    </ligand>
</feature>
<evidence type="ECO:0000256" key="4">
    <source>
        <dbReference type="ARBA" id="ARBA00023002"/>
    </source>
</evidence>
<evidence type="ECO:0000256" key="6">
    <source>
        <dbReference type="PIRSR" id="PIRSR000138-1"/>
    </source>
</evidence>
<dbReference type="InterPro" id="IPR037396">
    <property type="entry name" value="FMN_HAD"/>
</dbReference>
<feature type="binding site" evidence="7">
    <location>
        <position position="32"/>
    </location>
    <ligand>
        <name>glyoxylate</name>
        <dbReference type="ChEBI" id="CHEBI:36655"/>
    </ligand>
</feature>
<name>A4CE02_9GAMM</name>
<dbReference type="PROSITE" id="PS51349">
    <property type="entry name" value="FMN_HYDROXY_ACID_DH_2"/>
    <property type="match status" value="1"/>
</dbReference>
<feature type="binding site" evidence="7">
    <location>
        <begin position="306"/>
        <end position="307"/>
    </location>
    <ligand>
        <name>FMN</name>
        <dbReference type="ChEBI" id="CHEBI:58210"/>
    </ligand>
</feature>
<dbReference type="InterPro" id="IPR000262">
    <property type="entry name" value="FMN-dep_DH"/>
</dbReference>
<reference evidence="9 10" key="1">
    <citation type="submission" date="2006-02" db="EMBL/GenBank/DDBJ databases">
        <authorList>
            <person name="Moran M.A."/>
            <person name="Kjelleberg S."/>
            <person name="Egan S."/>
            <person name="Saunders N."/>
            <person name="Thomas T."/>
            <person name="Ferriera S."/>
            <person name="Johnson J."/>
            <person name="Kravitz S."/>
            <person name="Halpern A."/>
            <person name="Remington K."/>
            <person name="Beeson K."/>
            <person name="Tran B."/>
            <person name="Rogers Y.-H."/>
            <person name="Friedman R."/>
            <person name="Venter J.C."/>
        </authorList>
    </citation>
    <scope>NUCLEOTIDE SEQUENCE [LARGE SCALE GENOMIC DNA]</scope>
    <source>
        <strain evidence="9 10">D2</strain>
    </source>
</reference>
<dbReference type="STRING" id="87626.PTD2_05970"/>
<dbReference type="PIRSF" id="PIRSF000138">
    <property type="entry name" value="Al-hdrx_acd_dh"/>
    <property type="match status" value="1"/>
</dbReference>
<comment type="cofactor">
    <cofactor evidence="1">
        <name>FMN</name>
        <dbReference type="ChEBI" id="CHEBI:58210"/>
    </cofactor>
</comment>
<feature type="binding site" evidence="7">
    <location>
        <position position="136"/>
    </location>
    <ligand>
        <name>FMN</name>
        <dbReference type="ChEBI" id="CHEBI:58210"/>
    </ligand>
</feature>
<comment type="caution">
    <text evidence="9">The sequence shown here is derived from an EMBL/GenBank/DDBJ whole genome shotgun (WGS) entry which is preliminary data.</text>
</comment>
<dbReference type="OrthoDB" id="9770452at2"/>
<dbReference type="HOGENOM" id="CLU_020639_0_0_6"/>
<keyword evidence="2 7" id="KW-0285">Flavoprotein</keyword>
<dbReference type="GO" id="GO:0010181">
    <property type="term" value="F:FMN binding"/>
    <property type="evidence" value="ECO:0007669"/>
    <property type="project" value="InterPro"/>
</dbReference>
<protein>
    <submittedName>
        <fullName evidence="9">FMN-dependent alpha-hydroxy acid dehydrogenase</fullName>
    </submittedName>
</protein>
<keyword evidence="3 7" id="KW-0288">FMN</keyword>
<feature type="binding site" evidence="7">
    <location>
        <position position="173"/>
    </location>
    <ligand>
        <name>glyoxylate</name>
        <dbReference type="ChEBI" id="CHEBI:36655"/>
    </ligand>
</feature>
<dbReference type="InterPro" id="IPR013785">
    <property type="entry name" value="Aldolase_TIM"/>
</dbReference>
<feature type="binding site" evidence="7">
    <location>
        <position position="114"/>
    </location>
    <ligand>
        <name>FMN</name>
        <dbReference type="ChEBI" id="CHEBI:58210"/>
    </ligand>
</feature>
<feature type="binding site" evidence="7">
    <location>
        <position position="255"/>
    </location>
    <ligand>
        <name>glyoxylate</name>
        <dbReference type="ChEBI" id="CHEBI:36655"/>
    </ligand>
</feature>
<accession>A4CE02</accession>
<dbReference type="SUPFAM" id="SSF51395">
    <property type="entry name" value="FMN-linked oxidoreductases"/>
    <property type="match status" value="1"/>
</dbReference>
<keyword evidence="4" id="KW-0560">Oxidoreductase</keyword>
<proteinExistence type="inferred from homology"/>
<organism evidence="9 10">
    <name type="scientific">Pseudoalteromonas tunicata D2</name>
    <dbReference type="NCBI Taxonomy" id="87626"/>
    <lineage>
        <taxon>Bacteria</taxon>
        <taxon>Pseudomonadati</taxon>
        <taxon>Pseudomonadota</taxon>
        <taxon>Gammaproteobacteria</taxon>
        <taxon>Alteromonadales</taxon>
        <taxon>Pseudoalteromonadaceae</taxon>
        <taxon>Pseudoalteromonas</taxon>
    </lineage>
</organism>
<gene>
    <name evidence="9" type="ORF">PTD2_05970</name>
</gene>
<sequence>MSALTTIPADIACLADYRRYAEQLLPSPAWHYIDGASADELTKQANESAFARWQLIPRVLSGVTNINTQVNLLGQMHQFPMLLAPVAYQKLAHPSGEVGSMQGAAAQDIGYILSTLASTALEEVIDYKQSADCWFQLYVQPDWHDTLALIQRAEYAGYSALVITVDAPINGLRNREQRAGFVLPAGVSAVNITATQSPQGLQACLNAAPTWQTIKQIMASTHLPVILKGIIAVEDAMLAKELGVAGIVVSNHGGRVLDTMPASVMMLSLIRQAVGNDFLILCDSGIRRGSDIFKALALGADAVLIGRPIMYALATAGPLGVAHMLRILKDELQLTMALCGCASIADISTKHLITLQT</sequence>
<dbReference type="Proteomes" id="UP000006201">
    <property type="component" value="Unassembled WGS sequence"/>
</dbReference>
<dbReference type="GO" id="GO:0016614">
    <property type="term" value="F:oxidoreductase activity, acting on CH-OH group of donors"/>
    <property type="evidence" value="ECO:0007669"/>
    <property type="project" value="UniProtKB-ARBA"/>
</dbReference>
<evidence type="ECO:0000259" key="8">
    <source>
        <dbReference type="PROSITE" id="PS51349"/>
    </source>
</evidence>
<keyword evidence="10" id="KW-1185">Reference proteome</keyword>
<evidence type="ECO:0000256" key="3">
    <source>
        <dbReference type="ARBA" id="ARBA00022643"/>
    </source>
</evidence>